<keyword evidence="14" id="KW-0378">Hydrolase</keyword>
<evidence type="ECO:0000256" key="14">
    <source>
        <dbReference type="ARBA" id="ARBA00022801"/>
    </source>
</evidence>
<dbReference type="InterPro" id="IPR023346">
    <property type="entry name" value="Lysozyme-like_dom_sf"/>
</dbReference>
<dbReference type="GO" id="GO:0009002">
    <property type="term" value="F:serine-type D-Ala-D-Ala carboxypeptidase activity"/>
    <property type="evidence" value="ECO:0007669"/>
    <property type="project" value="UniProtKB-EC"/>
</dbReference>
<accession>A0A149VZU2</accession>
<dbReference type="Pfam" id="PF00905">
    <property type="entry name" value="Transpeptidase"/>
    <property type="match status" value="1"/>
</dbReference>
<keyword evidence="20" id="KW-0046">Antibiotic resistance</keyword>
<keyword evidence="11" id="KW-0328">Glycosyltransferase</keyword>
<feature type="domain" description="Penicillin-binding protein OB-like" evidence="30">
    <location>
        <begin position="317"/>
        <end position="420"/>
    </location>
</feature>
<evidence type="ECO:0000256" key="21">
    <source>
        <dbReference type="ARBA" id="ARBA00023268"/>
    </source>
</evidence>
<dbReference type="PANTHER" id="PTHR32282:SF27">
    <property type="entry name" value="PENICILLIN-BINDING PROTEIN 1A"/>
    <property type="match status" value="1"/>
</dbReference>
<keyword evidence="33" id="KW-1185">Reference proteome</keyword>
<keyword evidence="10" id="KW-0645">Protease</keyword>
<dbReference type="GO" id="GO:0005886">
    <property type="term" value="C:plasma membrane"/>
    <property type="evidence" value="ECO:0007669"/>
    <property type="project" value="UniProtKB-SubCell"/>
</dbReference>
<dbReference type="Pfam" id="PF00912">
    <property type="entry name" value="Transgly"/>
    <property type="match status" value="1"/>
</dbReference>
<dbReference type="Gene3D" id="1.10.3810.10">
    <property type="entry name" value="Biosynthetic peptidoglycan transglycosylase-like"/>
    <property type="match status" value="1"/>
</dbReference>
<dbReference type="RefSeq" id="WP_051862167.1">
    <property type="nucleotide sequence ID" value="NZ_CP053675.1"/>
</dbReference>
<evidence type="ECO:0000256" key="16">
    <source>
        <dbReference type="ARBA" id="ARBA00022968"/>
    </source>
</evidence>
<name>A0A859AC80_9PROT</name>
<dbReference type="InterPro" id="IPR031376">
    <property type="entry name" value="PCB_OB"/>
</dbReference>
<feature type="domain" description="Penicillin-binding protein transpeptidase" evidence="28">
    <location>
        <begin position="424"/>
        <end position="668"/>
    </location>
</feature>
<evidence type="ECO:0000256" key="22">
    <source>
        <dbReference type="ARBA" id="ARBA00023316"/>
    </source>
</evidence>
<dbReference type="NCBIfam" id="TIGR02074">
    <property type="entry name" value="PBP_1a_fam"/>
    <property type="match status" value="1"/>
</dbReference>
<dbReference type="Pfam" id="PF17092">
    <property type="entry name" value="PCB_OB"/>
    <property type="match status" value="1"/>
</dbReference>
<evidence type="ECO:0000256" key="17">
    <source>
        <dbReference type="ARBA" id="ARBA00022984"/>
    </source>
</evidence>
<comment type="similarity">
    <text evidence="4">In the N-terminal section; belongs to the glycosyltransferase 51 family.</text>
</comment>
<dbReference type="Proteomes" id="UP000683551">
    <property type="component" value="Chromosome"/>
</dbReference>
<dbReference type="PANTHER" id="PTHR32282">
    <property type="entry name" value="BINDING PROTEIN TRANSPEPTIDASE, PUTATIVE-RELATED"/>
    <property type="match status" value="1"/>
</dbReference>
<evidence type="ECO:0000256" key="6">
    <source>
        <dbReference type="ARBA" id="ARBA00018638"/>
    </source>
</evidence>
<reference evidence="31 33" key="1">
    <citation type="submission" date="2016-01" db="EMBL/GenBank/DDBJ databases">
        <title>Genome sequence of the acidophilic iron oxidising Ferrovum strain Z-31.</title>
        <authorList>
            <person name="Poehlein A."/>
            <person name="Ullrich S.R."/>
            <person name="Schloemann M."/>
            <person name="Muehling M."/>
            <person name="Daniel R."/>
        </authorList>
    </citation>
    <scope>NUCLEOTIDE SEQUENCE [LARGE SCALE GENOMIC DNA]</scope>
    <source>
        <strain evidence="31 33">Z-31</strain>
    </source>
</reference>
<dbReference type="UniPathway" id="UPA00219"/>
<comment type="subcellular location">
    <subcellularLocation>
        <location evidence="1">Cell inner membrane</location>
        <topology evidence="1">Single-pass type II membrane protein</topology>
    </subcellularLocation>
</comment>
<dbReference type="InterPro" id="IPR001460">
    <property type="entry name" value="PCN-bd_Tpept"/>
</dbReference>
<keyword evidence="9" id="KW-0121">Carboxypeptidase</keyword>
<evidence type="ECO:0000256" key="26">
    <source>
        <dbReference type="ARBA" id="ARBA00060592"/>
    </source>
</evidence>
<comment type="catalytic activity">
    <reaction evidence="23">
        <text>Preferential cleavage: (Ac)2-L-Lys-D-Ala-|-D-Ala. Also transpeptidation of peptidyl-alanyl moieties that are N-acyl substituents of D-alanine.</text>
        <dbReference type="EC" id="3.4.16.4"/>
    </reaction>
</comment>
<keyword evidence="17" id="KW-0573">Peptidoglycan synthesis</keyword>
<dbReference type="Proteomes" id="UP000075653">
    <property type="component" value="Unassembled WGS sequence"/>
</dbReference>
<evidence type="ECO:0000256" key="18">
    <source>
        <dbReference type="ARBA" id="ARBA00022989"/>
    </source>
</evidence>
<evidence type="ECO:0000259" key="28">
    <source>
        <dbReference type="Pfam" id="PF00905"/>
    </source>
</evidence>
<dbReference type="GO" id="GO:0008658">
    <property type="term" value="F:penicillin binding"/>
    <property type="evidence" value="ECO:0007669"/>
    <property type="project" value="InterPro"/>
</dbReference>
<keyword evidence="15" id="KW-0133">Cell shape</keyword>
<evidence type="ECO:0000256" key="1">
    <source>
        <dbReference type="ARBA" id="ARBA00004249"/>
    </source>
</evidence>
<feature type="transmembrane region" description="Helical" evidence="27">
    <location>
        <begin position="6"/>
        <end position="31"/>
    </location>
</feature>
<keyword evidence="18 27" id="KW-1133">Transmembrane helix</keyword>
<dbReference type="EC" id="2.4.99.28" evidence="24"/>
<evidence type="ECO:0000256" key="8">
    <source>
        <dbReference type="ARBA" id="ARBA00022519"/>
    </source>
</evidence>
<evidence type="ECO:0000313" key="33">
    <source>
        <dbReference type="Proteomes" id="UP000075653"/>
    </source>
</evidence>
<dbReference type="InterPro" id="IPR012338">
    <property type="entry name" value="Beta-lactam/transpept-like"/>
</dbReference>
<gene>
    <name evidence="31" type="primary">mrcA</name>
    <name evidence="31" type="ORF">FEMY_07360</name>
    <name evidence="32" type="ORF">JZL65_09490</name>
</gene>
<evidence type="ECO:0000256" key="5">
    <source>
        <dbReference type="ARBA" id="ARBA00012448"/>
    </source>
</evidence>
<evidence type="ECO:0000259" key="29">
    <source>
        <dbReference type="Pfam" id="PF00912"/>
    </source>
</evidence>
<evidence type="ECO:0000256" key="27">
    <source>
        <dbReference type="SAM" id="Phobius"/>
    </source>
</evidence>
<accession>A0A859AC80</accession>
<evidence type="ECO:0000256" key="24">
    <source>
        <dbReference type="ARBA" id="ARBA00044770"/>
    </source>
</evidence>
<comment type="catalytic activity">
    <reaction evidence="25">
        <text>[GlcNAc-(1-&gt;4)-Mur2Ac(oyl-L-Ala-gamma-D-Glu-L-Lys-D-Ala-D-Ala)](n)-di-trans,octa-cis-undecaprenyl diphosphate + beta-D-GlcNAc-(1-&gt;4)-Mur2Ac(oyl-L-Ala-gamma-D-Glu-L-Lys-D-Ala-D-Ala)-di-trans,octa-cis-undecaprenyl diphosphate = [GlcNAc-(1-&gt;4)-Mur2Ac(oyl-L-Ala-gamma-D-Glu-L-Lys-D-Ala-D-Ala)](n+1)-di-trans,octa-cis-undecaprenyl diphosphate + di-trans,octa-cis-undecaprenyl diphosphate + H(+)</text>
        <dbReference type="Rhea" id="RHEA:23708"/>
        <dbReference type="Rhea" id="RHEA-COMP:9602"/>
        <dbReference type="Rhea" id="RHEA-COMP:9603"/>
        <dbReference type="ChEBI" id="CHEBI:15378"/>
        <dbReference type="ChEBI" id="CHEBI:58405"/>
        <dbReference type="ChEBI" id="CHEBI:60033"/>
        <dbReference type="ChEBI" id="CHEBI:78435"/>
        <dbReference type="EC" id="2.4.99.28"/>
    </reaction>
</comment>
<sequence length="751" mass="82634">MPKFLLYPLIFLVALGTVAVGIVVMTLALLYPKLPSLDAVTDYRPKLPLRVYTTDHQLIGEFGEERRAMLKLTEVPLNMRHAILAAEDDRFYQHGAVDFQGVLRAMLADVFSHSAKEGASTITMQVARNFFLTNERTLTRKLSEVLLSYKIESNLTKDQILELYINQIYLGQRAYGFGAAAVVYYGKPLSQLTVAEMAMLAGLPKAPSRYNPIINPQRAALRQQYVLRRMHDLKYLNDADFTLALHKPGHASAYHANALTRADYVAEMVRQYMVQTYGDGVYSSGYSVITTLLKPDQDAAFRAVREGVLAYDQRHGYRGPEATLDLPSSGATIADFEESLGDLEIANELYPAVVESASEKEVSAYIKNVGPVILKDGALAFVHASLSPKTSADRRIKRGSLIRVLRNDKSGWVIVQYPKAEAALVSLDTHNGAIRALVGGFDFNRTKYNHVIQAYRQPGSSFKPFIYSAALEKGFTPFTLVDDSPIVIHDPNQNGGEAWEPHNYENEYLGPIRLRIGLAESKNMVAIRVLKAISPGYAQEYIKRFGFESNRQPAYLSMALGAGEATPLQMATAYAVFANGGFRVKPYFIDQILDSSGKPLSRTQPILAGEGAEQVIDPRNAFIMTSMMKDVIRMGTATRALSLGRQDLAGKTGTTNDHVDAWFCGFQPSLVAVAWVGFDKPASLGPQETGAQAALPIWMDYMGTALKTVPESEAIMPPGIEVVAIDPKTGQPSTASDHIDDYTYATAAQNN</sequence>
<dbReference type="GO" id="GO:0046677">
    <property type="term" value="P:response to antibiotic"/>
    <property type="evidence" value="ECO:0007669"/>
    <property type="project" value="UniProtKB-KW"/>
</dbReference>
<protein>
    <recommendedName>
        <fullName evidence="6">Penicillin-binding protein 1A</fullName>
        <ecNumber evidence="24">2.4.99.28</ecNumber>
        <ecNumber evidence="5">3.4.16.4</ecNumber>
    </recommendedName>
</protein>
<keyword evidence="12" id="KW-0808">Transferase</keyword>
<proteinExistence type="inferred from homology"/>
<comment type="pathway">
    <text evidence="26">Glycan biosynthesis.</text>
</comment>
<evidence type="ECO:0000256" key="25">
    <source>
        <dbReference type="ARBA" id="ARBA00049902"/>
    </source>
</evidence>
<dbReference type="EMBL" id="LRRD01000011">
    <property type="protein sequence ID" value="KXW58708.1"/>
    <property type="molecule type" value="Genomic_DNA"/>
</dbReference>
<keyword evidence="19 27" id="KW-0472">Membrane</keyword>
<comment type="pathway">
    <text evidence="2">Cell wall biogenesis; peptidoglycan biosynthesis.</text>
</comment>
<evidence type="ECO:0000256" key="7">
    <source>
        <dbReference type="ARBA" id="ARBA00022475"/>
    </source>
</evidence>
<dbReference type="EMBL" id="CP071137">
    <property type="protein sequence ID" value="QWY76732.1"/>
    <property type="molecule type" value="Genomic_DNA"/>
</dbReference>
<dbReference type="Gene3D" id="3.40.710.10">
    <property type="entry name" value="DD-peptidase/beta-lactamase superfamily"/>
    <property type="match status" value="2"/>
</dbReference>
<dbReference type="InterPro" id="IPR050396">
    <property type="entry name" value="Glycosyltr_51/Transpeptidase"/>
</dbReference>
<evidence type="ECO:0000256" key="4">
    <source>
        <dbReference type="ARBA" id="ARBA00007739"/>
    </source>
</evidence>
<feature type="domain" description="Glycosyl transferase family 51" evidence="29">
    <location>
        <begin position="57"/>
        <end position="231"/>
    </location>
</feature>
<evidence type="ECO:0000256" key="23">
    <source>
        <dbReference type="ARBA" id="ARBA00034000"/>
    </source>
</evidence>
<keyword evidence="7" id="KW-1003">Cell membrane</keyword>
<dbReference type="FunFam" id="1.10.3810.10:FF:000003">
    <property type="entry name" value="Penicillin-binding protein 1a"/>
    <property type="match status" value="1"/>
</dbReference>
<dbReference type="GO" id="GO:0008360">
    <property type="term" value="P:regulation of cell shape"/>
    <property type="evidence" value="ECO:0007669"/>
    <property type="project" value="UniProtKB-KW"/>
</dbReference>
<evidence type="ECO:0000259" key="30">
    <source>
        <dbReference type="Pfam" id="PF17092"/>
    </source>
</evidence>
<dbReference type="GO" id="GO:0071555">
    <property type="term" value="P:cell wall organization"/>
    <property type="evidence" value="ECO:0007669"/>
    <property type="project" value="UniProtKB-KW"/>
</dbReference>
<dbReference type="InterPro" id="IPR001264">
    <property type="entry name" value="Glyco_trans_51"/>
</dbReference>
<evidence type="ECO:0000256" key="19">
    <source>
        <dbReference type="ARBA" id="ARBA00023136"/>
    </source>
</evidence>
<evidence type="ECO:0000256" key="10">
    <source>
        <dbReference type="ARBA" id="ARBA00022670"/>
    </source>
</evidence>
<keyword evidence="21" id="KW-0511">Multifunctional enzyme</keyword>
<dbReference type="EC" id="3.4.16.4" evidence="5"/>
<dbReference type="GO" id="GO:0008955">
    <property type="term" value="F:peptidoglycan glycosyltransferase activity"/>
    <property type="evidence" value="ECO:0007669"/>
    <property type="project" value="UniProtKB-EC"/>
</dbReference>
<evidence type="ECO:0000256" key="11">
    <source>
        <dbReference type="ARBA" id="ARBA00022676"/>
    </source>
</evidence>
<dbReference type="GO" id="GO:0030288">
    <property type="term" value="C:outer membrane-bounded periplasmic space"/>
    <property type="evidence" value="ECO:0007669"/>
    <property type="project" value="TreeGrafter"/>
</dbReference>
<dbReference type="SUPFAM" id="SSF56601">
    <property type="entry name" value="beta-lactamase/transpeptidase-like"/>
    <property type="match status" value="1"/>
</dbReference>
<evidence type="ECO:0000256" key="2">
    <source>
        <dbReference type="ARBA" id="ARBA00004752"/>
    </source>
</evidence>
<reference evidence="32" key="2">
    <citation type="submission" date="2021-02" db="EMBL/GenBank/DDBJ databases">
        <title>Comparative genomics of Ferrovum myxofaciens strains, predominant extremophile bacteria forming large biofilm stalactites in acid mine ecosystems.</title>
        <authorList>
            <person name="Burkartova K."/>
            <person name="Ridl J."/>
            <person name="Pajer P."/>
            <person name="Falteisek L."/>
        </authorList>
    </citation>
    <scope>NUCLEOTIDE SEQUENCE</scope>
    <source>
        <strain evidence="32">MI1III</strain>
    </source>
</reference>
<organism evidence="31 33">
    <name type="scientific">Ferrovum myxofaciens</name>
    <dbReference type="NCBI Taxonomy" id="416213"/>
    <lineage>
        <taxon>Bacteria</taxon>
        <taxon>Pseudomonadati</taxon>
        <taxon>Pseudomonadota</taxon>
        <taxon>Betaproteobacteria</taxon>
        <taxon>Ferrovales</taxon>
        <taxon>Ferrovaceae</taxon>
        <taxon>Ferrovum</taxon>
    </lineage>
</organism>
<evidence type="ECO:0000313" key="31">
    <source>
        <dbReference type="EMBL" id="KXW58708.1"/>
    </source>
</evidence>
<keyword evidence="22" id="KW-0961">Cell wall biogenesis/degradation</keyword>
<dbReference type="PATRIC" id="fig|1789004.3.peg.744"/>
<evidence type="ECO:0000256" key="9">
    <source>
        <dbReference type="ARBA" id="ARBA00022645"/>
    </source>
</evidence>
<evidence type="ECO:0000256" key="3">
    <source>
        <dbReference type="ARBA" id="ARBA00007090"/>
    </source>
</evidence>
<dbReference type="AlphaFoldDB" id="A0A859AC80"/>
<dbReference type="InterPro" id="IPR036950">
    <property type="entry name" value="PBP_transglycosylase"/>
</dbReference>
<dbReference type="GO" id="GO:0006508">
    <property type="term" value="P:proteolysis"/>
    <property type="evidence" value="ECO:0007669"/>
    <property type="project" value="UniProtKB-KW"/>
</dbReference>
<dbReference type="SUPFAM" id="SSF53955">
    <property type="entry name" value="Lysozyme-like"/>
    <property type="match status" value="1"/>
</dbReference>
<evidence type="ECO:0000313" key="32">
    <source>
        <dbReference type="EMBL" id="QWY76732.1"/>
    </source>
</evidence>
<keyword evidence="16" id="KW-0735">Signal-anchor</keyword>
<evidence type="ECO:0000256" key="13">
    <source>
        <dbReference type="ARBA" id="ARBA00022692"/>
    </source>
</evidence>
<evidence type="ECO:0000256" key="15">
    <source>
        <dbReference type="ARBA" id="ARBA00022960"/>
    </source>
</evidence>
<evidence type="ECO:0000256" key="12">
    <source>
        <dbReference type="ARBA" id="ARBA00022679"/>
    </source>
</evidence>
<keyword evidence="8" id="KW-0997">Cell inner membrane</keyword>
<comment type="similarity">
    <text evidence="3">In the C-terminal section; belongs to the transpeptidase family.</text>
</comment>
<keyword evidence="13 27" id="KW-0812">Transmembrane</keyword>
<dbReference type="GO" id="GO:0009252">
    <property type="term" value="P:peptidoglycan biosynthetic process"/>
    <property type="evidence" value="ECO:0007669"/>
    <property type="project" value="UniProtKB-UniPathway"/>
</dbReference>
<evidence type="ECO:0000256" key="20">
    <source>
        <dbReference type="ARBA" id="ARBA00023251"/>
    </source>
</evidence>